<dbReference type="EMBL" id="JANJYI010000009">
    <property type="protein sequence ID" value="KAK2636209.1"/>
    <property type="molecule type" value="Genomic_DNA"/>
</dbReference>
<dbReference type="Gene3D" id="3.60.10.10">
    <property type="entry name" value="Endonuclease/exonuclease/phosphatase"/>
    <property type="match status" value="1"/>
</dbReference>
<comment type="caution">
    <text evidence="1">The sequence shown here is derived from an EMBL/GenBank/DDBJ whole genome shotgun (WGS) entry which is preliminary data.</text>
</comment>
<evidence type="ECO:0000313" key="1">
    <source>
        <dbReference type="EMBL" id="KAK2636209.1"/>
    </source>
</evidence>
<gene>
    <name evidence="1" type="ORF">Ddye_031001</name>
</gene>
<dbReference type="PANTHER" id="PTHR33710">
    <property type="entry name" value="BNAC02G09200D PROTEIN"/>
    <property type="match status" value="1"/>
</dbReference>
<sequence>MSFVNKLASGKSLSTHSVTRLWLSVVSVEVQPKWVDISGVPLSVWNSSFFLKVGRCLGEPLLVDYDTVQRKMMDRGRVLILITSNQPYCKKIEVKVENRIFMVSAVVDQNLVEHPWVEMCLELKLVGLQPSLNSILVVETSQKKLHIIQNKDSVSNSIQSESSLANEGKTNAERKVTWHLDEEIAKVIETDVALGFDFNGKEKEVGEEVVRRESKNTVREERIGVVHNATSRRNFNDFIRIANVVDIPLHGLSVTWTNFRERAAWVRLDRFLISLAILIWYPNNTQKGLARSLSDQNVIGLGQSRGPADRVLNNKLKQAKIILKKWHHGNKLKVFSIEKLRNLLEEANKIAEVERWNGSIVKKLNNTFITLIPKVSKPTSMKEFRPISLAYDSVDFDYLDAMMEGIGLAYTEDNGFGGVFLHRTWWFLLTKVQLLGLLSKGV</sequence>
<dbReference type="PANTHER" id="PTHR33710:SF64">
    <property type="entry name" value="ENDONUCLEASE_EXONUCLEASE_PHOSPHATASE DOMAIN-CONTAINING PROTEIN"/>
    <property type="match status" value="1"/>
</dbReference>
<evidence type="ECO:0000313" key="2">
    <source>
        <dbReference type="Proteomes" id="UP001280121"/>
    </source>
</evidence>
<reference evidence="1" key="1">
    <citation type="journal article" date="2023" name="Plant J.">
        <title>Genome sequences and population genomics provide insights into the demographic history, inbreeding, and mutation load of two 'living fossil' tree species of Dipteronia.</title>
        <authorList>
            <person name="Feng Y."/>
            <person name="Comes H.P."/>
            <person name="Chen J."/>
            <person name="Zhu S."/>
            <person name="Lu R."/>
            <person name="Zhang X."/>
            <person name="Li P."/>
            <person name="Qiu J."/>
            <person name="Olsen K.M."/>
            <person name="Qiu Y."/>
        </authorList>
    </citation>
    <scope>NUCLEOTIDE SEQUENCE</scope>
    <source>
        <strain evidence="1">KIB01</strain>
    </source>
</reference>
<dbReference type="Proteomes" id="UP001280121">
    <property type="component" value="Unassembled WGS sequence"/>
</dbReference>
<proteinExistence type="predicted"/>
<dbReference type="AlphaFoldDB" id="A0AAD9WLZ8"/>
<evidence type="ECO:0008006" key="3">
    <source>
        <dbReference type="Google" id="ProtNLM"/>
    </source>
</evidence>
<protein>
    <recommendedName>
        <fullName evidence="3">DUF4283 domain-containing protein</fullName>
    </recommendedName>
</protein>
<keyword evidence="2" id="KW-1185">Reference proteome</keyword>
<dbReference type="InterPro" id="IPR036691">
    <property type="entry name" value="Endo/exonu/phosph_ase_sf"/>
</dbReference>
<name>A0AAD9WLZ8_9ROSI</name>
<accession>A0AAD9WLZ8</accession>
<organism evidence="1 2">
    <name type="scientific">Dipteronia dyeriana</name>
    <dbReference type="NCBI Taxonomy" id="168575"/>
    <lineage>
        <taxon>Eukaryota</taxon>
        <taxon>Viridiplantae</taxon>
        <taxon>Streptophyta</taxon>
        <taxon>Embryophyta</taxon>
        <taxon>Tracheophyta</taxon>
        <taxon>Spermatophyta</taxon>
        <taxon>Magnoliopsida</taxon>
        <taxon>eudicotyledons</taxon>
        <taxon>Gunneridae</taxon>
        <taxon>Pentapetalae</taxon>
        <taxon>rosids</taxon>
        <taxon>malvids</taxon>
        <taxon>Sapindales</taxon>
        <taxon>Sapindaceae</taxon>
        <taxon>Hippocastanoideae</taxon>
        <taxon>Acereae</taxon>
        <taxon>Dipteronia</taxon>
    </lineage>
</organism>